<evidence type="ECO:0000313" key="2">
    <source>
        <dbReference type="EMBL" id="KAA3465985.1"/>
    </source>
</evidence>
<dbReference type="Proteomes" id="UP000325315">
    <property type="component" value="Unassembled WGS sequence"/>
</dbReference>
<dbReference type="AlphaFoldDB" id="A0A5B6VA04"/>
<dbReference type="Pfam" id="PF17921">
    <property type="entry name" value="Integrase_H2C2"/>
    <property type="match status" value="1"/>
</dbReference>
<evidence type="ECO:0000259" key="1">
    <source>
        <dbReference type="Pfam" id="PF17921"/>
    </source>
</evidence>
<protein>
    <submittedName>
        <fullName evidence="2">Integrase</fullName>
    </submittedName>
</protein>
<comment type="caution">
    <text evidence="2">The sequence shown here is derived from an EMBL/GenBank/DDBJ whole genome shotgun (WGS) entry which is preliminary data.</text>
</comment>
<dbReference type="Gene3D" id="1.10.340.70">
    <property type="match status" value="1"/>
</dbReference>
<name>A0A5B6VA04_9ROSI</name>
<evidence type="ECO:0000313" key="3">
    <source>
        <dbReference type="Proteomes" id="UP000325315"/>
    </source>
</evidence>
<keyword evidence="3" id="KW-1185">Reference proteome</keyword>
<reference evidence="3" key="1">
    <citation type="journal article" date="2019" name="Plant Biotechnol. J.">
        <title>Genome sequencing of the Australian wild diploid species Gossypium australe highlights disease resistance and delayed gland morphogenesis.</title>
        <authorList>
            <person name="Cai Y."/>
            <person name="Cai X."/>
            <person name="Wang Q."/>
            <person name="Wang P."/>
            <person name="Zhang Y."/>
            <person name="Cai C."/>
            <person name="Xu Y."/>
            <person name="Wang K."/>
            <person name="Zhou Z."/>
            <person name="Wang C."/>
            <person name="Geng S."/>
            <person name="Li B."/>
            <person name="Dong Q."/>
            <person name="Hou Y."/>
            <person name="Wang H."/>
            <person name="Ai P."/>
            <person name="Liu Z."/>
            <person name="Yi F."/>
            <person name="Sun M."/>
            <person name="An G."/>
            <person name="Cheng J."/>
            <person name="Zhang Y."/>
            <person name="Shi Q."/>
            <person name="Xie Y."/>
            <person name="Shi X."/>
            <person name="Chang Y."/>
            <person name="Huang F."/>
            <person name="Chen Y."/>
            <person name="Hong S."/>
            <person name="Mi L."/>
            <person name="Sun Q."/>
            <person name="Zhang L."/>
            <person name="Zhou B."/>
            <person name="Peng R."/>
            <person name="Zhang X."/>
            <person name="Liu F."/>
        </authorList>
    </citation>
    <scope>NUCLEOTIDE SEQUENCE [LARGE SCALE GENOMIC DNA]</scope>
    <source>
        <strain evidence="3">cv. PA1801</strain>
    </source>
</reference>
<feature type="domain" description="Integrase zinc-binding" evidence="1">
    <location>
        <begin position="1"/>
        <end position="33"/>
    </location>
</feature>
<proteinExistence type="predicted"/>
<dbReference type="PANTHER" id="PTHR45835:SF99">
    <property type="entry name" value="CHROMO DOMAIN-CONTAINING PROTEIN-RELATED"/>
    <property type="match status" value="1"/>
</dbReference>
<organism evidence="2 3">
    <name type="scientific">Gossypium australe</name>
    <dbReference type="NCBI Taxonomy" id="47621"/>
    <lineage>
        <taxon>Eukaryota</taxon>
        <taxon>Viridiplantae</taxon>
        <taxon>Streptophyta</taxon>
        <taxon>Embryophyta</taxon>
        <taxon>Tracheophyta</taxon>
        <taxon>Spermatophyta</taxon>
        <taxon>Magnoliopsida</taxon>
        <taxon>eudicotyledons</taxon>
        <taxon>Gunneridae</taxon>
        <taxon>Pentapetalae</taxon>
        <taxon>rosids</taxon>
        <taxon>malvids</taxon>
        <taxon>Malvales</taxon>
        <taxon>Malvaceae</taxon>
        <taxon>Malvoideae</taxon>
        <taxon>Gossypium</taxon>
    </lineage>
</organism>
<dbReference type="OrthoDB" id="1001619at2759"/>
<sequence length="114" mass="13294">MYNDLKQLYWWSSMKRDISECVSKCLICQQVKDEHQVPSGLVEIGQSYDEFRICVTPDYEKKILFGLLTKSTHFIPVCTDYSLDRLVELYIAEIVRLHGVPVSVISDRDLRFTS</sequence>
<dbReference type="InterPro" id="IPR041588">
    <property type="entry name" value="Integrase_H2C2"/>
</dbReference>
<dbReference type="EMBL" id="SMMG02000007">
    <property type="protein sequence ID" value="KAA3465985.1"/>
    <property type="molecule type" value="Genomic_DNA"/>
</dbReference>
<gene>
    <name evidence="2" type="ORF">EPI10_001115</name>
</gene>
<dbReference type="PANTHER" id="PTHR45835">
    <property type="entry name" value="YALI0A06105P"/>
    <property type="match status" value="1"/>
</dbReference>
<accession>A0A5B6VA04</accession>